<organism evidence="1">
    <name type="scientific">viral metagenome</name>
    <dbReference type="NCBI Taxonomy" id="1070528"/>
    <lineage>
        <taxon>unclassified sequences</taxon>
        <taxon>metagenomes</taxon>
        <taxon>organismal metagenomes</taxon>
    </lineage>
</organism>
<reference evidence="1" key="1">
    <citation type="journal article" date="2020" name="Nature">
        <title>Giant virus diversity and host interactions through global metagenomics.</title>
        <authorList>
            <person name="Schulz F."/>
            <person name="Roux S."/>
            <person name="Paez-Espino D."/>
            <person name="Jungbluth S."/>
            <person name="Walsh D.A."/>
            <person name="Denef V.J."/>
            <person name="McMahon K.D."/>
            <person name="Konstantinidis K.T."/>
            <person name="Eloe-Fadrosh E.A."/>
            <person name="Kyrpides N.C."/>
            <person name="Woyke T."/>
        </authorList>
    </citation>
    <scope>NUCLEOTIDE SEQUENCE</scope>
    <source>
        <strain evidence="1">GVMAG-M-3300025860-25</strain>
    </source>
</reference>
<evidence type="ECO:0000313" key="1">
    <source>
        <dbReference type="EMBL" id="QHU01202.1"/>
    </source>
</evidence>
<accession>A0A6C0J6D3</accession>
<proteinExistence type="predicted"/>
<protein>
    <submittedName>
        <fullName evidence="1">Uncharacterized protein</fullName>
    </submittedName>
</protein>
<name>A0A6C0J6D3_9ZZZZ</name>
<sequence>MKLIILILIIPLLFLINIIYNRMESFNNNKRGTCKCIDYSKKNNNLYIKQKKTKKEITDIKCEKNVKKGSDFCPKHQDCKKFLKKFTNGSESKYDEIAWGKPYTISSHNCYTYFLDDIMKSLRKKCENICKKHNKDNCPTKTSQCRKLIPQPGDISLLNKEGNLNNKTFNYTCDEMEKKIMDDNPIIYKEQLTKKCKKGYYKGSMVADPGNTFHFYRQNKDGTWSHKPGTLPITQLDADDLPIYTPFTANKDYSTPGDDDPINYTDFCGYYCIPTNSTAKTNAN</sequence>
<dbReference type="EMBL" id="MN740336">
    <property type="protein sequence ID" value="QHU01202.1"/>
    <property type="molecule type" value="Genomic_DNA"/>
</dbReference>
<dbReference type="AlphaFoldDB" id="A0A6C0J6D3"/>